<dbReference type="Proteomes" id="UP001565242">
    <property type="component" value="Unassembled WGS sequence"/>
</dbReference>
<comment type="caution">
    <text evidence="3">The sequence shown here is derived from an EMBL/GenBank/DDBJ whole genome shotgun (WGS) entry which is preliminary data.</text>
</comment>
<feature type="region of interest" description="Disordered" evidence="1">
    <location>
        <begin position="477"/>
        <end position="509"/>
    </location>
</feature>
<name>A0ABV4DDK7_9LACT</name>
<keyword evidence="2" id="KW-0472">Membrane</keyword>
<evidence type="ECO:0000313" key="3">
    <source>
        <dbReference type="EMBL" id="MEY8538270.1"/>
    </source>
</evidence>
<keyword evidence="4" id="KW-1185">Reference proteome</keyword>
<evidence type="ECO:0000313" key="4">
    <source>
        <dbReference type="Proteomes" id="UP001565242"/>
    </source>
</evidence>
<feature type="transmembrane region" description="Helical" evidence="2">
    <location>
        <begin position="568"/>
        <end position="592"/>
    </location>
</feature>
<evidence type="ECO:0000256" key="1">
    <source>
        <dbReference type="SAM" id="MobiDB-lite"/>
    </source>
</evidence>
<reference evidence="3 4" key="1">
    <citation type="submission" date="2024-03" db="EMBL/GenBank/DDBJ databases">
        <title>Mouse gut bacterial collection (mGBC) of GemPharmatech.</title>
        <authorList>
            <person name="He Y."/>
            <person name="Dong L."/>
            <person name="Wu D."/>
            <person name="Gao X."/>
            <person name="Lin Z."/>
        </authorList>
    </citation>
    <scope>NUCLEOTIDE SEQUENCE [LARGE SCALE GENOMIC DNA]</scope>
    <source>
        <strain evidence="3 4">20-218</strain>
    </source>
</reference>
<protein>
    <submittedName>
        <fullName evidence="3">Uncharacterized protein</fullName>
    </submittedName>
</protein>
<dbReference type="EMBL" id="JBCLSQ010000017">
    <property type="protein sequence ID" value="MEY8538270.1"/>
    <property type="molecule type" value="Genomic_DNA"/>
</dbReference>
<dbReference type="RefSeq" id="WP_369918465.1">
    <property type="nucleotide sequence ID" value="NZ_JBCLSQ010000017.1"/>
</dbReference>
<sequence length="597" mass="69247">MKLFKKKILLKDHYFLKLSLSKAEKQKIQPFLIDEEEKRFFPRVTFESAERIFNALSNQLSDKESFLISKMELVFNQQGVTSTEDELFLTDFEITDDYENVLKPLSEAMFNLMPFSAVPFEDKLNYLKEVFEAWQESIQLGEEHLPLLPDFEWDDEEYVEFTIPFYQNREQELDTILQMENGEATKKTQSEEIIPEIHEMEEIESSEVFPTVVMNVEEQEIPKEVKTIDFSSSSIPKEEKIVFKPYAFSYFQLKTVSPDVTVPLSILEKIETINKEIDQLNQESNTLQRLIFEKKMAQFEAEKKKQLAINLEKQDKRVQLKNEWVHTAARKLQETLDFESKSAKDRENLALLEERKAYELRVATLKHEASLALENKLKQVKKDFKYQIHHELSKVLGDETAQLKEFLDEALLDLHIEMKKEAESVQQELHRLSESQEKTIESYYKENLALPLNVELQFLAKPKEVVSDVGQVQDFSTSQSITSSEIEEQHQENVSDSAPSFSKESEGKAIQESVEELTQDFTRADTEESTHEVDALEVQEKPDELPVHSVGEESIFSALCRQYKEKPILTAVAFVGMLAICLLSFSGGWVLFSHLAK</sequence>
<organism evidence="3 4">
    <name type="scientific">Lactococcus muris</name>
    <dbReference type="NCBI Taxonomy" id="2941330"/>
    <lineage>
        <taxon>Bacteria</taxon>
        <taxon>Bacillati</taxon>
        <taxon>Bacillota</taxon>
        <taxon>Bacilli</taxon>
        <taxon>Lactobacillales</taxon>
        <taxon>Streptococcaceae</taxon>
        <taxon>Lactococcus</taxon>
    </lineage>
</organism>
<keyword evidence="2" id="KW-0812">Transmembrane</keyword>
<accession>A0ABV4DDK7</accession>
<evidence type="ECO:0000256" key="2">
    <source>
        <dbReference type="SAM" id="Phobius"/>
    </source>
</evidence>
<proteinExistence type="predicted"/>
<keyword evidence="2" id="KW-1133">Transmembrane helix</keyword>
<gene>
    <name evidence="3" type="ORF">AALM99_07430</name>
</gene>